<name>A0ABD5MKJ1_9EURY</name>
<evidence type="ECO:0000313" key="3">
    <source>
        <dbReference type="Proteomes" id="UP001589595"/>
    </source>
</evidence>
<evidence type="ECO:0000313" key="2">
    <source>
        <dbReference type="EMBL" id="MFB9824359.1"/>
    </source>
</evidence>
<keyword evidence="3" id="KW-1185">Reference proteome</keyword>
<feature type="compositionally biased region" description="Basic and acidic residues" evidence="1">
    <location>
        <begin position="22"/>
        <end position="42"/>
    </location>
</feature>
<organism evidence="2 3">
    <name type="scientific">Halobaculum roseum</name>
    <dbReference type="NCBI Taxonomy" id="2175149"/>
    <lineage>
        <taxon>Archaea</taxon>
        <taxon>Methanobacteriati</taxon>
        <taxon>Methanobacteriota</taxon>
        <taxon>Stenosarchaea group</taxon>
        <taxon>Halobacteria</taxon>
        <taxon>Halobacteriales</taxon>
        <taxon>Haloferacaceae</taxon>
        <taxon>Halobaculum</taxon>
    </lineage>
</organism>
<feature type="region of interest" description="Disordered" evidence="1">
    <location>
        <begin position="1"/>
        <end position="42"/>
    </location>
</feature>
<gene>
    <name evidence="2" type="ORF">ACFFOL_09300</name>
</gene>
<dbReference type="AlphaFoldDB" id="A0ABD5MKJ1"/>
<comment type="caution">
    <text evidence="2">The sequence shown here is derived from an EMBL/GenBank/DDBJ whole genome shotgun (WGS) entry which is preliminary data.</text>
</comment>
<dbReference type="RefSeq" id="WP_264083997.1">
    <property type="nucleotide sequence ID" value="NZ_CP082286.1"/>
</dbReference>
<dbReference type="Proteomes" id="UP001589595">
    <property type="component" value="Unassembled WGS sequence"/>
</dbReference>
<dbReference type="InterPro" id="IPR058742">
    <property type="entry name" value="DUF7989"/>
</dbReference>
<dbReference type="GeneID" id="75735212"/>
<protein>
    <submittedName>
        <fullName evidence="2">Uncharacterized protein</fullName>
    </submittedName>
</protein>
<dbReference type="EMBL" id="JBHMAJ010000006">
    <property type="protein sequence ID" value="MFB9824359.1"/>
    <property type="molecule type" value="Genomic_DNA"/>
</dbReference>
<dbReference type="Pfam" id="PF25951">
    <property type="entry name" value="DUF7989"/>
    <property type="match status" value="1"/>
</dbReference>
<proteinExistence type="predicted"/>
<evidence type="ECO:0000256" key="1">
    <source>
        <dbReference type="SAM" id="MobiDB-lite"/>
    </source>
</evidence>
<accession>A0ABD5MKJ1</accession>
<sequence>MTERTMGDISHTAPHGASADPVWERGGEKPEPRADGGDRDDD</sequence>
<reference evidence="2" key="1">
    <citation type="submission" date="2024-09" db="EMBL/GenBank/DDBJ databases">
        <authorList>
            <person name="Sun Q."/>
        </authorList>
    </citation>
    <scope>NUCLEOTIDE SEQUENCE [LARGE SCALE GENOMIC DNA]</scope>
    <source>
        <strain evidence="2">JCM 31273</strain>
    </source>
</reference>